<keyword evidence="2 8" id="KW-0378">Hydrolase</keyword>
<dbReference type="InterPro" id="IPR017853">
    <property type="entry name" value="GH"/>
</dbReference>
<dbReference type="Gene3D" id="3.20.20.300">
    <property type="entry name" value="Glycoside hydrolase, family 3, N-terminal domain"/>
    <property type="match status" value="1"/>
</dbReference>
<dbReference type="Gene3D" id="2.60.120.260">
    <property type="entry name" value="Galactose-binding domain-like"/>
    <property type="match status" value="1"/>
</dbReference>
<evidence type="ECO:0000313" key="10">
    <source>
        <dbReference type="Proteomes" id="UP000294359"/>
    </source>
</evidence>
<reference evidence="8" key="1">
    <citation type="journal article" date="2014" name="Int. J. Syst. Evol. Microbiol.">
        <title>Complete genome sequence of Corynebacterium casei LMG S-19264T (=DSM 44701T), isolated from a smear-ripened cheese.</title>
        <authorList>
            <consortium name="US DOE Joint Genome Institute (JGI-PGF)"/>
            <person name="Walter F."/>
            <person name="Albersmeier A."/>
            <person name="Kalinowski J."/>
            <person name="Ruckert C."/>
        </authorList>
    </citation>
    <scope>NUCLEOTIDE SEQUENCE</scope>
    <source>
        <strain evidence="8">KCTC 12344</strain>
    </source>
</reference>
<name>A0A4P7BK22_9BURK</name>
<evidence type="ECO:0000313" key="9">
    <source>
        <dbReference type="EMBL" id="QBQ39306.1"/>
    </source>
</evidence>
<feature type="chain" id="PRO_5044606949" description="Beta-D-glucoside glucohydrolase" evidence="6">
    <location>
        <begin position="29"/>
        <end position="906"/>
    </location>
</feature>
<evidence type="ECO:0000256" key="6">
    <source>
        <dbReference type="SAM" id="SignalP"/>
    </source>
</evidence>
<dbReference type="OrthoDB" id="9781691at2"/>
<gene>
    <name evidence="9" type="ORF">E1742_05830</name>
    <name evidence="8" type="ORF">GCM10007388_31150</name>
</gene>
<evidence type="ECO:0000259" key="7">
    <source>
        <dbReference type="PROSITE" id="PS51820"/>
    </source>
</evidence>
<dbReference type="PANTHER" id="PTHR42715">
    <property type="entry name" value="BETA-GLUCOSIDASE"/>
    <property type="match status" value="1"/>
</dbReference>
<dbReference type="InterPro" id="IPR036962">
    <property type="entry name" value="Glyco_hydro_3_N_sf"/>
</dbReference>
<dbReference type="InterPro" id="IPR002772">
    <property type="entry name" value="Glyco_hydro_3_C"/>
</dbReference>
<evidence type="ECO:0000256" key="3">
    <source>
        <dbReference type="ARBA" id="ARBA00031448"/>
    </source>
</evidence>
<reference evidence="9 10" key="2">
    <citation type="submission" date="2019-03" db="EMBL/GenBank/DDBJ databases">
        <title>Draft Genome Sequences of Six Type Strains of the Genus Massilia.</title>
        <authorList>
            <person name="Miess H."/>
            <person name="Frediansyhah A."/>
            <person name="Gross H."/>
        </authorList>
    </citation>
    <scope>NUCLEOTIDE SEQUENCE [LARGE SCALE GENOMIC DNA]</scope>
    <source>
        <strain evidence="9 10">DSM 17505</strain>
    </source>
</reference>
<proteinExistence type="inferred from homology"/>
<feature type="signal peptide" evidence="6">
    <location>
        <begin position="1"/>
        <end position="28"/>
    </location>
</feature>
<dbReference type="Proteomes" id="UP000619512">
    <property type="component" value="Unassembled WGS sequence"/>
</dbReference>
<dbReference type="InterPro" id="IPR050288">
    <property type="entry name" value="Cellulose_deg_GH3"/>
</dbReference>
<protein>
    <recommendedName>
        <fullName evidence="5">Beta-D-glucoside glucohydrolase</fullName>
    </recommendedName>
    <alternativeName>
        <fullName evidence="3">Cellobiase</fullName>
    </alternativeName>
    <alternativeName>
        <fullName evidence="4">Gentiobiase</fullName>
    </alternativeName>
</protein>
<dbReference type="Pfam" id="PF00933">
    <property type="entry name" value="Glyco_hydro_3"/>
    <property type="match status" value="1"/>
</dbReference>
<evidence type="ECO:0000256" key="5">
    <source>
        <dbReference type="ARBA" id="ARBA00032594"/>
    </source>
</evidence>
<dbReference type="Pfam" id="PF01915">
    <property type="entry name" value="Glyco_hydro_3_C"/>
    <property type="match status" value="1"/>
</dbReference>
<dbReference type="PANTHER" id="PTHR42715:SF10">
    <property type="entry name" value="BETA-GLUCOSIDASE"/>
    <property type="match status" value="1"/>
</dbReference>
<evidence type="ECO:0000256" key="4">
    <source>
        <dbReference type="ARBA" id="ARBA00032194"/>
    </source>
</evidence>
<dbReference type="SUPFAM" id="SSF52279">
    <property type="entry name" value="Beta-D-glucan exohydrolase, C-terminal domain"/>
    <property type="match status" value="1"/>
</dbReference>
<dbReference type="AlphaFoldDB" id="A0A4P7BK22"/>
<evidence type="ECO:0000256" key="2">
    <source>
        <dbReference type="ARBA" id="ARBA00022801"/>
    </source>
</evidence>
<feature type="domain" description="PA14" evidence="7">
    <location>
        <begin position="434"/>
        <end position="591"/>
    </location>
</feature>
<accession>A0A4P7BK22</accession>
<dbReference type="InterPro" id="IPR011658">
    <property type="entry name" value="PA14_dom"/>
</dbReference>
<evidence type="ECO:0000313" key="11">
    <source>
        <dbReference type="Proteomes" id="UP000619512"/>
    </source>
</evidence>
<organism evidence="8 11">
    <name type="scientific">Pseudoduganella plicata</name>
    <dbReference type="NCBI Taxonomy" id="321984"/>
    <lineage>
        <taxon>Bacteria</taxon>
        <taxon>Pseudomonadati</taxon>
        <taxon>Pseudomonadota</taxon>
        <taxon>Betaproteobacteria</taxon>
        <taxon>Burkholderiales</taxon>
        <taxon>Oxalobacteraceae</taxon>
        <taxon>Telluria group</taxon>
        <taxon>Pseudoduganella</taxon>
    </lineage>
</organism>
<keyword evidence="10" id="KW-1185">Reference proteome</keyword>
<dbReference type="InterPro" id="IPR026891">
    <property type="entry name" value="Fn3-like"/>
</dbReference>
<dbReference type="GO" id="GO:0005975">
    <property type="term" value="P:carbohydrate metabolic process"/>
    <property type="evidence" value="ECO:0007669"/>
    <property type="project" value="InterPro"/>
</dbReference>
<dbReference type="Pfam" id="PF07691">
    <property type="entry name" value="PA14"/>
    <property type="match status" value="1"/>
</dbReference>
<evidence type="ECO:0000256" key="1">
    <source>
        <dbReference type="ARBA" id="ARBA00005336"/>
    </source>
</evidence>
<dbReference type="GO" id="GO:0008422">
    <property type="term" value="F:beta-glucosidase activity"/>
    <property type="evidence" value="ECO:0007669"/>
    <property type="project" value="UniProtKB-ARBA"/>
</dbReference>
<dbReference type="SMART" id="SM01217">
    <property type="entry name" value="Fn3_like"/>
    <property type="match status" value="1"/>
</dbReference>
<dbReference type="InterPro" id="IPR036881">
    <property type="entry name" value="Glyco_hydro_3_C_sf"/>
</dbReference>
<dbReference type="SMART" id="SM00758">
    <property type="entry name" value="PA14"/>
    <property type="match status" value="1"/>
</dbReference>
<comment type="similarity">
    <text evidence="1">Belongs to the glycosyl hydrolase 3 family.</text>
</comment>
<dbReference type="Proteomes" id="UP000294359">
    <property type="component" value="Chromosome"/>
</dbReference>
<reference evidence="8" key="3">
    <citation type="submission" date="2022-12" db="EMBL/GenBank/DDBJ databases">
        <authorList>
            <person name="Sun Q."/>
            <person name="Kim S."/>
        </authorList>
    </citation>
    <scope>NUCLEOTIDE SEQUENCE</scope>
    <source>
        <strain evidence="8">KCTC 12344</strain>
    </source>
</reference>
<dbReference type="EMBL" id="BMWW01000005">
    <property type="protein sequence ID" value="GGY95552.1"/>
    <property type="molecule type" value="Genomic_DNA"/>
</dbReference>
<dbReference type="FunFam" id="2.60.40.10:FF:000495">
    <property type="entry name" value="Periplasmic beta-glucosidase"/>
    <property type="match status" value="1"/>
</dbReference>
<dbReference type="Pfam" id="PF14310">
    <property type="entry name" value="Fn3-like"/>
    <property type="match status" value="1"/>
</dbReference>
<dbReference type="EMBL" id="CP038026">
    <property type="protein sequence ID" value="QBQ39306.1"/>
    <property type="molecule type" value="Genomic_DNA"/>
</dbReference>
<evidence type="ECO:0000313" key="8">
    <source>
        <dbReference type="EMBL" id="GGY95552.1"/>
    </source>
</evidence>
<dbReference type="PRINTS" id="PR00133">
    <property type="entry name" value="GLHYDRLASE3"/>
</dbReference>
<dbReference type="Gene3D" id="2.60.40.10">
    <property type="entry name" value="Immunoglobulins"/>
    <property type="match status" value="1"/>
</dbReference>
<dbReference type="InterPro" id="IPR001764">
    <property type="entry name" value="Glyco_hydro_3_N"/>
</dbReference>
<keyword evidence="6" id="KW-0732">Signal</keyword>
<dbReference type="PROSITE" id="PS51820">
    <property type="entry name" value="PA14"/>
    <property type="match status" value="1"/>
</dbReference>
<dbReference type="SUPFAM" id="SSF51445">
    <property type="entry name" value="(Trans)glycosidases"/>
    <property type="match status" value="1"/>
</dbReference>
<dbReference type="Gene3D" id="3.40.50.1700">
    <property type="entry name" value="Glycoside hydrolase family 3 C-terminal domain"/>
    <property type="match status" value="1"/>
</dbReference>
<sequence length="906" mass="96088">MHVFPTAAPALRRTALALAIAHVACAHAAAPYAGNEVEARVGAMIDNMSLAQKINFIRVDDGHMLPLLPSQGLYGTTAYDSSMGVHVNNGTFGAQYPSQSALAATWSINRARQFGLAIGYETRQAGAQQMLSPGLNMYRTPYNGRAAEYLSGEDPFLGAVLGPAVTNAIQAQGIQASAKHFVANDVEANRHLLDVTVDERTLREIYLPGFESTVKNAAPASVMCAFNKINGDYGCESHHLITEVLKGEWGFQGFVMSDFNSIHHPQKAAWAGTDLDMPTGLAFNEANMYDLIYSNQVPMVVLDDKVRRNLRAMVSYGFDKGIPAPTPLDTAYGDAASLAVAREAIVLLKNEATNGSMPLLPLTTNARIAVIGDMAQQPPASPFGTAWSPPNRYVTALNGLQQFNVDTANVTYIPALSLNPAESVWYQPGATAANAAPGLKAEYFANTNLAGTPAATRIEPGVAWDFMTGRNVTANGSTALAGFSPTPGAFSARFSGTIRPTVTGAHVFKVRADGAYKLWVNGELVLDFDGAPISADVINTLSRSGKTGQLKAGQLYTVKLEYRRTSGAYFPVLGSINGVQMSWASLAAPASLAGYDAVVVAAGVNAEYEGEAIDRPFDLPEYQSDLIAGVAKVNPNTIVVMHGGGPSNMLPWSKKAAAVLQAWYPGQFGGQALAEILYGKVNPSGKLPVTIGSSEADYPSYASYGAIADYQPAGTFPDAASNTSKKTMTYADGVFMGYRGFDKAGTKPLYPFGFGLSYTTFGYSDLKLSGSQLTAGATVDATFTLTNRGRQDGFEVAQLYVRPVKPTVARPLRELKGFAKVFLRAGESKQVTIPVDARSLAYYVPASGAWQVDAGKFHIEVGGSSRDLPMSQTLSVPAVQQLSTGSSNPLPASVRQAVQVAAGQAY</sequence>
<dbReference type="InterPro" id="IPR037524">
    <property type="entry name" value="PA14/GLEYA"/>
</dbReference>
<dbReference type="InterPro" id="IPR013783">
    <property type="entry name" value="Ig-like_fold"/>
</dbReference>